<dbReference type="EMBL" id="JBBPHU010000004">
    <property type="protein sequence ID" value="KAK7519237.1"/>
    <property type="molecule type" value="Genomic_DNA"/>
</dbReference>
<evidence type="ECO:0000313" key="4">
    <source>
        <dbReference type="EMBL" id="KAK7519237.1"/>
    </source>
</evidence>
<evidence type="ECO:0000256" key="1">
    <source>
        <dbReference type="SAM" id="MobiDB-lite"/>
    </source>
</evidence>
<accession>A0ABR1KR03</accession>
<feature type="region of interest" description="Disordered" evidence="1">
    <location>
        <begin position="52"/>
        <end position="89"/>
    </location>
</feature>
<keyword evidence="3" id="KW-0732">Signal</keyword>
<dbReference type="Proteomes" id="UP001363622">
    <property type="component" value="Unassembled WGS sequence"/>
</dbReference>
<keyword evidence="2" id="KW-0812">Transmembrane</keyword>
<name>A0ABR1KR03_9PEZI</name>
<keyword evidence="5" id="KW-1185">Reference proteome</keyword>
<feature type="chain" id="PRO_5046971249" evidence="3">
    <location>
        <begin position="26"/>
        <end position="397"/>
    </location>
</feature>
<organism evidence="4 5">
    <name type="scientific">Phyllosticta citriasiana</name>
    <dbReference type="NCBI Taxonomy" id="595635"/>
    <lineage>
        <taxon>Eukaryota</taxon>
        <taxon>Fungi</taxon>
        <taxon>Dikarya</taxon>
        <taxon>Ascomycota</taxon>
        <taxon>Pezizomycotina</taxon>
        <taxon>Dothideomycetes</taxon>
        <taxon>Dothideomycetes incertae sedis</taxon>
        <taxon>Botryosphaeriales</taxon>
        <taxon>Phyllostictaceae</taxon>
        <taxon>Phyllosticta</taxon>
    </lineage>
</organism>
<sequence length="397" mass="40609">MRFRTLHLGHIFPCLLLLLLFAALAFPLYVVPPNSAIPSSLFPRNDHIKNSSWAHSPNPSDGASSVESNCSTQTGPRTTTAPASQSNAPSALPQCLYDTDTCGAIFSLIQTCHDNLFPPTIANDGKADDDSGNSLTISPANPAQAARFRSCVCSASSSSSSAADKNAAWTQCQSCLHNELHTSQAGLVAQTRALQRFCRAPGVPDAVGWLRGFEFWIKGLAPGAMGGGDGVREHDVLSGGVTGVLSMTATATGGGGGGGGVTAATMKTLTWSSSTTETTTVESASRADEPPPAATVVTSVYWADGQTTLLIVRPAPSTLTPAESTTGLIESTTASTSSSSAAHATAAATSTTAATAAEQASAAVRGFRVPPVGNGNVAFVVGVGVFFCLGVVRMFLD</sequence>
<gene>
    <name evidence="4" type="ORF">IWZ03DRAFT_405920</name>
</gene>
<feature type="signal peptide" evidence="3">
    <location>
        <begin position="1"/>
        <end position="25"/>
    </location>
</feature>
<feature type="region of interest" description="Disordered" evidence="1">
    <location>
        <begin position="272"/>
        <end position="292"/>
    </location>
</feature>
<comment type="caution">
    <text evidence="4">The sequence shown here is derived from an EMBL/GenBank/DDBJ whole genome shotgun (WGS) entry which is preliminary data.</text>
</comment>
<protein>
    <submittedName>
        <fullName evidence="4">Uncharacterized protein</fullName>
    </submittedName>
</protein>
<evidence type="ECO:0000256" key="3">
    <source>
        <dbReference type="SAM" id="SignalP"/>
    </source>
</evidence>
<evidence type="ECO:0000313" key="5">
    <source>
        <dbReference type="Proteomes" id="UP001363622"/>
    </source>
</evidence>
<evidence type="ECO:0000256" key="2">
    <source>
        <dbReference type="SAM" id="Phobius"/>
    </source>
</evidence>
<feature type="compositionally biased region" description="Low complexity" evidence="1">
    <location>
        <begin position="272"/>
        <end position="284"/>
    </location>
</feature>
<feature type="transmembrane region" description="Helical" evidence="2">
    <location>
        <begin position="377"/>
        <end position="396"/>
    </location>
</feature>
<keyword evidence="2" id="KW-0472">Membrane</keyword>
<reference evidence="4 5" key="1">
    <citation type="submission" date="2024-04" db="EMBL/GenBank/DDBJ databases">
        <title>Phyllosticta paracitricarpa is synonymous to the EU quarantine fungus P. citricarpa based on phylogenomic analyses.</title>
        <authorList>
            <consortium name="Lawrence Berkeley National Laboratory"/>
            <person name="Van Ingen-Buijs V.A."/>
            <person name="Van Westerhoven A.C."/>
            <person name="Haridas S."/>
            <person name="Skiadas P."/>
            <person name="Martin F."/>
            <person name="Groenewald J.Z."/>
            <person name="Crous P.W."/>
            <person name="Seidl M.F."/>
        </authorList>
    </citation>
    <scope>NUCLEOTIDE SEQUENCE [LARGE SCALE GENOMIC DNA]</scope>
    <source>
        <strain evidence="4 5">CBS 123371</strain>
    </source>
</reference>
<keyword evidence="2" id="KW-1133">Transmembrane helix</keyword>
<proteinExistence type="predicted"/>